<dbReference type="RefSeq" id="WP_074436630.1">
    <property type="nucleotide sequence ID" value="NZ_BNER01000003.1"/>
</dbReference>
<sequence length="397" mass="44357">MGKKHIVIVLSCCIFLTGCWDRVEIEDRGFVIGSAIDLKEKKPDGSYVLELTHQAAVPSEFGSPLKGGGGSKKAYSNISASGESLFELTRQMSTITSHALFFSHMQVLILSEELAKEPNLIANIVDYFIRDHEMRRSIKLVIADGGAKEILNSKVENEHLPALYLESLMDNAYKNTESMKPVHIGEVQEMLLGNQSFVIPKVNMTDKNYIQYKDAAAFQGMSHKMVDSLSDEESKGLNFLTQHNQGGPIKIKIDGQMVAVELSDIKPSIRLVNKHKNTAEIAITIDLEGRITERIGDMSVLNDAYLKKVKKAIEEKVKAMSYQVIAKAQDELHTDILGIGEFLYTYHYGFWSKVKDNWETGENYFSQSSIHVSTDVKIEMVGSADKVTNTKGNRNSR</sequence>
<keyword evidence="7" id="KW-0449">Lipoprotein</keyword>
<evidence type="ECO:0000313" key="11">
    <source>
        <dbReference type="Proteomes" id="UP000028875"/>
    </source>
</evidence>
<keyword evidence="11" id="KW-1185">Reference proteome</keyword>
<dbReference type="Pfam" id="PF05504">
    <property type="entry name" value="Spore_GerAC"/>
    <property type="match status" value="1"/>
</dbReference>
<evidence type="ECO:0000256" key="6">
    <source>
        <dbReference type="ARBA" id="ARBA00023139"/>
    </source>
</evidence>
<evidence type="ECO:0000256" key="2">
    <source>
        <dbReference type="ARBA" id="ARBA00007886"/>
    </source>
</evidence>
<organism evidence="10 11">
    <name type="scientific">Virgibacillus massiliensis</name>
    <dbReference type="NCBI Taxonomy" id="1462526"/>
    <lineage>
        <taxon>Bacteria</taxon>
        <taxon>Bacillati</taxon>
        <taxon>Bacillota</taxon>
        <taxon>Bacilli</taxon>
        <taxon>Bacillales</taxon>
        <taxon>Bacillaceae</taxon>
        <taxon>Virgibacillus</taxon>
    </lineage>
</organism>
<dbReference type="PANTHER" id="PTHR35789:SF1">
    <property type="entry name" value="SPORE GERMINATION PROTEIN B3"/>
    <property type="match status" value="1"/>
</dbReference>
<evidence type="ECO:0000313" key="10">
    <source>
        <dbReference type="EMBL" id="CDQ38829.1"/>
    </source>
</evidence>
<evidence type="ECO:0000256" key="3">
    <source>
        <dbReference type="ARBA" id="ARBA00022544"/>
    </source>
</evidence>
<dbReference type="EMBL" id="CCDP010000001">
    <property type="protein sequence ID" value="CDQ38829.1"/>
    <property type="molecule type" value="Genomic_DNA"/>
</dbReference>
<reference evidence="10 11" key="1">
    <citation type="submission" date="2014-03" db="EMBL/GenBank/DDBJ databases">
        <authorList>
            <person name="Urmite Genomes U."/>
        </authorList>
    </citation>
    <scope>NUCLEOTIDE SEQUENCE [LARGE SCALE GENOMIC DNA]</scope>
    <source>
        <strain evidence="10 11">Vm-5</strain>
    </source>
</reference>
<evidence type="ECO:0000256" key="7">
    <source>
        <dbReference type="ARBA" id="ARBA00023288"/>
    </source>
</evidence>
<comment type="similarity">
    <text evidence="2">Belongs to the GerABKC lipoprotein family.</text>
</comment>
<comment type="caution">
    <text evidence="10">The sequence shown here is derived from an EMBL/GenBank/DDBJ whole genome shotgun (WGS) entry which is preliminary data.</text>
</comment>
<evidence type="ECO:0000256" key="5">
    <source>
        <dbReference type="ARBA" id="ARBA00023136"/>
    </source>
</evidence>
<dbReference type="OrthoDB" id="2569624at2"/>
<keyword evidence="6" id="KW-0564">Palmitate</keyword>
<dbReference type="AlphaFoldDB" id="A0A024Q8K2"/>
<protein>
    <submittedName>
        <fullName evidence="10">Spore germination protein A3</fullName>
    </submittedName>
</protein>
<evidence type="ECO:0000256" key="4">
    <source>
        <dbReference type="ARBA" id="ARBA00022729"/>
    </source>
</evidence>
<dbReference type="STRING" id="1462526.BN990_01104"/>
<keyword evidence="3" id="KW-0309">Germination</keyword>
<reference evidence="11" key="2">
    <citation type="submission" date="2014-05" db="EMBL/GenBank/DDBJ databases">
        <title>Draft genome sequence of Virgibacillus massiliensis Vm-5.</title>
        <authorList>
            <person name="Khelaifia S."/>
            <person name="Croce O."/>
            <person name="Lagier J.C."/>
            <person name="Raoult D."/>
        </authorList>
    </citation>
    <scope>NUCLEOTIDE SEQUENCE [LARGE SCALE GENOMIC DNA]</scope>
    <source>
        <strain evidence="11">Vm-5</strain>
    </source>
</reference>
<feature type="domain" description="Spore germination protein N-terminal" evidence="9">
    <location>
        <begin position="21"/>
        <end position="203"/>
    </location>
</feature>
<dbReference type="Pfam" id="PF25198">
    <property type="entry name" value="Spore_GerAC_N"/>
    <property type="match status" value="1"/>
</dbReference>
<dbReference type="Gene3D" id="3.30.300.210">
    <property type="entry name" value="Nutrient germinant receptor protein C, domain 3"/>
    <property type="match status" value="1"/>
</dbReference>
<dbReference type="Proteomes" id="UP000028875">
    <property type="component" value="Unassembled WGS sequence"/>
</dbReference>
<evidence type="ECO:0000256" key="1">
    <source>
        <dbReference type="ARBA" id="ARBA00004635"/>
    </source>
</evidence>
<dbReference type="PANTHER" id="PTHR35789">
    <property type="entry name" value="SPORE GERMINATION PROTEIN B3"/>
    <property type="match status" value="1"/>
</dbReference>
<proteinExistence type="inferred from homology"/>
<evidence type="ECO:0000259" key="8">
    <source>
        <dbReference type="Pfam" id="PF05504"/>
    </source>
</evidence>
<accession>A0A024Q8K2</accession>
<dbReference type="InterPro" id="IPR057336">
    <property type="entry name" value="GerAC_N"/>
</dbReference>
<dbReference type="GO" id="GO:0016020">
    <property type="term" value="C:membrane"/>
    <property type="evidence" value="ECO:0007669"/>
    <property type="project" value="UniProtKB-SubCell"/>
</dbReference>
<dbReference type="eggNOG" id="ENOG502Z9N7">
    <property type="taxonomic scope" value="Bacteria"/>
</dbReference>
<dbReference type="Gene3D" id="6.20.190.10">
    <property type="entry name" value="Nutrient germinant receptor protein C, domain 1"/>
    <property type="match status" value="1"/>
</dbReference>
<dbReference type="InterPro" id="IPR038501">
    <property type="entry name" value="Spore_GerAC_C_sf"/>
</dbReference>
<gene>
    <name evidence="10" type="primary">gerAC_1</name>
    <name evidence="10" type="ORF">BN990_01104</name>
</gene>
<dbReference type="GO" id="GO:0009847">
    <property type="term" value="P:spore germination"/>
    <property type="evidence" value="ECO:0007669"/>
    <property type="project" value="InterPro"/>
</dbReference>
<dbReference type="NCBIfam" id="TIGR02887">
    <property type="entry name" value="spore_ger_x_C"/>
    <property type="match status" value="1"/>
</dbReference>
<feature type="domain" description="Spore germination GerAC-like C-terminal" evidence="8">
    <location>
        <begin position="215"/>
        <end position="382"/>
    </location>
</feature>
<comment type="subcellular location">
    <subcellularLocation>
        <location evidence="1">Membrane</location>
        <topology evidence="1">Lipid-anchor</topology>
    </subcellularLocation>
</comment>
<keyword evidence="5" id="KW-0472">Membrane</keyword>
<evidence type="ECO:0000259" key="9">
    <source>
        <dbReference type="Pfam" id="PF25198"/>
    </source>
</evidence>
<dbReference type="InterPro" id="IPR046953">
    <property type="entry name" value="Spore_GerAC-like_C"/>
</dbReference>
<dbReference type="InterPro" id="IPR008844">
    <property type="entry name" value="Spore_GerAC-like"/>
</dbReference>
<name>A0A024Q8K2_9BACI</name>
<dbReference type="PROSITE" id="PS51257">
    <property type="entry name" value="PROKAR_LIPOPROTEIN"/>
    <property type="match status" value="1"/>
</dbReference>
<keyword evidence="4" id="KW-0732">Signal</keyword>